<gene>
    <name evidence="3" type="ORF">ACFL27_21430</name>
</gene>
<dbReference type="PROSITE" id="PS00552">
    <property type="entry name" value="HTH_MERR_1"/>
    <property type="match status" value="1"/>
</dbReference>
<dbReference type="Proteomes" id="UP001594351">
    <property type="component" value="Unassembled WGS sequence"/>
</dbReference>
<dbReference type="Gene3D" id="1.10.1660.10">
    <property type="match status" value="1"/>
</dbReference>
<evidence type="ECO:0000256" key="1">
    <source>
        <dbReference type="ARBA" id="ARBA00023125"/>
    </source>
</evidence>
<accession>A0ABV6Z2U3</accession>
<dbReference type="NCBIfam" id="NF047375">
    <property type="entry name" value="HeatShock_HspR"/>
    <property type="match status" value="1"/>
</dbReference>
<dbReference type="CDD" id="cd04766">
    <property type="entry name" value="HTH_HspR"/>
    <property type="match status" value="1"/>
</dbReference>
<keyword evidence="3" id="KW-0346">Stress response</keyword>
<reference evidence="3 4" key="1">
    <citation type="submission" date="2024-09" db="EMBL/GenBank/DDBJ databases">
        <title>Laminarin stimulates single cell rates of sulfate reduction while oxygen inhibits transcriptomic activity in coastal marine sediment.</title>
        <authorList>
            <person name="Lindsay M."/>
            <person name="Orcutt B."/>
            <person name="Emerson D."/>
            <person name="Stepanauskas R."/>
            <person name="D'Angelo T."/>
        </authorList>
    </citation>
    <scope>NUCLEOTIDE SEQUENCE [LARGE SCALE GENOMIC DNA]</scope>
    <source>
        <strain evidence="3">SAG AM-311-K15</strain>
    </source>
</reference>
<evidence type="ECO:0000259" key="2">
    <source>
        <dbReference type="PROSITE" id="PS50937"/>
    </source>
</evidence>
<dbReference type="InterPro" id="IPR009061">
    <property type="entry name" value="DNA-bd_dom_put_sf"/>
</dbReference>
<dbReference type="SMART" id="SM00422">
    <property type="entry name" value="HTH_MERR"/>
    <property type="match status" value="1"/>
</dbReference>
<dbReference type="PROSITE" id="PS50937">
    <property type="entry name" value="HTH_MERR_2"/>
    <property type="match status" value="1"/>
</dbReference>
<comment type="caution">
    <text evidence="3">The sequence shown here is derived from an EMBL/GenBank/DDBJ whole genome shotgun (WGS) entry which is preliminary data.</text>
</comment>
<keyword evidence="1" id="KW-0238">DNA-binding</keyword>
<evidence type="ECO:0000313" key="3">
    <source>
        <dbReference type="EMBL" id="MFC1852767.1"/>
    </source>
</evidence>
<protein>
    <submittedName>
        <fullName evidence="3">Heat shock protein transcriptional repressor HspR</fullName>
    </submittedName>
</protein>
<dbReference type="EMBL" id="JBHPBY010000364">
    <property type="protein sequence ID" value="MFC1852767.1"/>
    <property type="molecule type" value="Genomic_DNA"/>
</dbReference>
<dbReference type="PANTHER" id="PTHR30204">
    <property type="entry name" value="REDOX-CYCLING DRUG-SENSING TRANSCRIPTIONAL ACTIVATOR SOXR"/>
    <property type="match status" value="1"/>
</dbReference>
<sequence length="133" mass="15474">MVNSEDIPLYMISVVANMLDIHPQTLRLYEREGLVQPKRTKGNTRLYSENDIERIKQIMTLTRDMGVNLAGAEIILNLKAQMEELKLTFYEVISFIEREMNNEFAGFEDKFKKAIVRAPHQQIVKSVLTKDEK</sequence>
<name>A0ABV6Z2U3_UNCC1</name>
<feature type="domain" description="HTH merR-type" evidence="2">
    <location>
        <begin position="9"/>
        <end position="78"/>
    </location>
</feature>
<organism evidence="3 4">
    <name type="scientific">candidate division CSSED10-310 bacterium</name>
    <dbReference type="NCBI Taxonomy" id="2855610"/>
    <lineage>
        <taxon>Bacteria</taxon>
        <taxon>Bacteria division CSSED10-310</taxon>
    </lineage>
</organism>
<dbReference type="SUPFAM" id="SSF46955">
    <property type="entry name" value="Putative DNA-binding domain"/>
    <property type="match status" value="1"/>
</dbReference>
<dbReference type="Pfam" id="PF13411">
    <property type="entry name" value="MerR_1"/>
    <property type="match status" value="1"/>
</dbReference>
<dbReference type="PANTHER" id="PTHR30204:SF58">
    <property type="entry name" value="HTH-TYPE TRANSCRIPTIONAL REGULATOR YFMP"/>
    <property type="match status" value="1"/>
</dbReference>
<dbReference type="InterPro" id="IPR047057">
    <property type="entry name" value="MerR_fam"/>
</dbReference>
<proteinExistence type="predicted"/>
<evidence type="ECO:0000313" key="4">
    <source>
        <dbReference type="Proteomes" id="UP001594351"/>
    </source>
</evidence>
<dbReference type="InterPro" id="IPR000551">
    <property type="entry name" value="MerR-type_HTH_dom"/>
</dbReference>
<keyword evidence="4" id="KW-1185">Reference proteome</keyword>